<sequence length="118" mass="13275">MKILSEEARTVSHLPVSHTTAVVTQLVGMENNNQRKNLEEATICLILVAYCHFLRASNNELTFHNPNGGRFVWLGILLDILIELIKVGSRPFFNGDQLEIGYLVVCFASVLSSNHLFY</sequence>
<dbReference type="AlphaFoldDB" id="A0A1I7UF05"/>
<protein>
    <submittedName>
        <fullName evidence="2">Transmembrane protein</fullName>
    </submittedName>
</protein>
<dbReference type="WBParaSite" id="Csp11.Scaffold629.g8653.t1">
    <property type="protein sequence ID" value="Csp11.Scaffold629.g8653.t1"/>
    <property type="gene ID" value="Csp11.Scaffold629.g8653"/>
</dbReference>
<keyword evidence="1" id="KW-1185">Reference proteome</keyword>
<organism evidence="1 2">
    <name type="scientific">Caenorhabditis tropicalis</name>
    <dbReference type="NCBI Taxonomy" id="1561998"/>
    <lineage>
        <taxon>Eukaryota</taxon>
        <taxon>Metazoa</taxon>
        <taxon>Ecdysozoa</taxon>
        <taxon>Nematoda</taxon>
        <taxon>Chromadorea</taxon>
        <taxon>Rhabditida</taxon>
        <taxon>Rhabditina</taxon>
        <taxon>Rhabditomorpha</taxon>
        <taxon>Rhabditoidea</taxon>
        <taxon>Rhabditidae</taxon>
        <taxon>Peloderinae</taxon>
        <taxon>Caenorhabditis</taxon>
    </lineage>
</organism>
<name>A0A1I7UF05_9PELO</name>
<dbReference type="Proteomes" id="UP000095282">
    <property type="component" value="Unplaced"/>
</dbReference>
<evidence type="ECO:0000313" key="1">
    <source>
        <dbReference type="Proteomes" id="UP000095282"/>
    </source>
</evidence>
<accession>A0A1I7UF05</accession>
<evidence type="ECO:0000313" key="2">
    <source>
        <dbReference type="WBParaSite" id="Csp11.Scaffold629.g8653.t1"/>
    </source>
</evidence>
<reference evidence="2" key="1">
    <citation type="submission" date="2016-11" db="UniProtKB">
        <authorList>
            <consortium name="WormBaseParasite"/>
        </authorList>
    </citation>
    <scope>IDENTIFICATION</scope>
</reference>
<proteinExistence type="predicted"/>